<keyword evidence="3" id="KW-1185">Reference proteome</keyword>
<feature type="region of interest" description="Disordered" evidence="1">
    <location>
        <begin position="1"/>
        <end position="30"/>
    </location>
</feature>
<gene>
    <name evidence="2" type="ORF">SAMN04488125_1308</name>
</gene>
<sequence>MLRRGQGYGIKGPTWRQGRNHRPPARPRDAKAAARKLTKRLRKHAAGDPELLRIAAQLRRCDRRHRCLHPACPQCGRAVQRLMVRIIARFHKAHAELGPWRVLSIILPARPGDAAIAFDRSWEGYAALLQQAGLTRGVFGLDLSFNEDDRRALDKADRFEPHACVHLYGLAPAVDVEAAAPKLKRLVPATDAVRRPVRSTPFDGDLAAVAYSFKSDFARRQTIQQDKPGRANPVRNTRDRPLTVEQQIRTVRALDRAGLNGRIMLLGLSMKVIA</sequence>
<name>A0A1I4LJU2_9HYPH</name>
<evidence type="ECO:0000313" key="2">
    <source>
        <dbReference type="EMBL" id="SFL91294.1"/>
    </source>
</evidence>
<dbReference type="AlphaFoldDB" id="A0A1I4LJU2"/>
<evidence type="ECO:0000256" key="1">
    <source>
        <dbReference type="SAM" id="MobiDB-lite"/>
    </source>
</evidence>
<evidence type="ECO:0000313" key="3">
    <source>
        <dbReference type="Proteomes" id="UP000198804"/>
    </source>
</evidence>
<accession>A0A1I4LJU2</accession>
<reference evidence="3" key="1">
    <citation type="submission" date="2016-10" db="EMBL/GenBank/DDBJ databases">
        <authorList>
            <person name="Varghese N."/>
            <person name="Submissions S."/>
        </authorList>
    </citation>
    <scope>NUCLEOTIDE SEQUENCE [LARGE SCALE GENOMIC DNA]</scope>
    <source>
        <strain evidence="3">CGMCC 1.6474</strain>
    </source>
</reference>
<feature type="compositionally biased region" description="Gly residues" evidence="1">
    <location>
        <begin position="1"/>
        <end position="10"/>
    </location>
</feature>
<organism evidence="2 3">
    <name type="scientific">Methylorubrum salsuginis</name>
    <dbReference type="NCBI Taxonomy" id="414703"/>
    <lineage>
        <taxon>Bacteria</taxon>
        <taxon>Pseudomonadati</taxon>
        <taxon>Pseudomonadota</taxon>
        <taxon>Alphaproteobacteria</taxon>
        <taxon>Hyphomicrobiales</taxon>
        <taxon>Methylobacteriaceae</taxon>
        <taxon>Methylorubrum</taxon>
    </lineage>
</organism>
<dbReference type="Proteomes" id="UP000198804">
    <property type="component" value="Unassembled WGS sequence"/>
</dbReference>
<protein>
    <submittedName>
        <fullName evidence="2">Uncharacterized protein</fullName>
    </submittedName>
</protein>
<dbReference type="EMBL" id="FOSV01000030">
    <property type="protein sequence ID" value="SFL91294.1"/>
    <property type="molecule type" value="Genomic_DNA"/>
</dbReference>
<proteinExistence type="predicted"/>